<protein>
    <recommendedName>
        <fullName evidence="3">DUF6708 domain-containing protein</fullName>
    </recommendedName>
</protein>
<organism evidence="4 5">
    <name type="scientific">Klebsiella michiganensis</name>
    <dbReference type="NCBI Taxonomy" id="1134687"/>
    <lineage>
        <taxon>Bacteria</taxon>
        <taxon>Pseudomonadati</taxon>
        <taxon>Pseudomonadota</taxon>
        <taxon>Gammaproteobacteria</taxon>
        <taxon>Enterobacterales</taxon>
        <taxon>Enterobacteriaceae</taxon>
        <taxon>Klebsiella/Raoultella group</taxon>
        <taxon>Klebsiella</taxon>
    </lineage>
</organism>
<dbReference type="AlphaFoldDB" id="A0AB35PWB1"/>
<feature type="transmembrane region" description="Helical" evidence="2">
    <location>
        <begin position="79"/>
        <end position="99"/>
    </location>
</feature>
<name>A0AB35PWB1_9ENTR</name>
<evidence type="ECO:0000256" key="1">
    <source>
        <dbReference type="SAM" id="MobiDB-lite"/>
    </source>
</evidence>
<dbReference type="InterPro" id="IPR046554">
    <property type="entry name" value="DUF6708"/>
</dbReference>
<feature type="domain" description="DUF6708" evidence="3">
    <location>
        <begin position="87"/>
        <end position="208"/>
    </location>
</feature>
<reference evidence="4" key="2">
    <citation type="submission" date="2023-01" db="EMBL/GenBank/DDBJ databases">
        <authorList>
            <person name="Du H."/>
            <person name="Wan W."/>
        </authorList>
    </citation>
    <scope>NUCLEOTIDE SEQUENCE</scope>
    <source>
        <strain evidence="4">HD1688</strain>
    </source>
</reference>
<feature type="compositionally biased region" description="Basic and acidic residues" evidence="1">
    <location>
        <begin position="224"/>
        <end position="241"/>
    </location>
</feature>
<evidence type="ECO:0000259" key="3">
    <source>
        <dbReference type="Pfam" id="PF20455"/>
    </source>
</evidence>
<feature type="transmembrane region" description="Helical" evidence="2">
    <location>
        <begin position="33"/>
        <end position="59"/>
    </location>
</feature>
<feature type="region of interest" description="Disordered" evidence="1">
    <location>
        <begin position="224"/>
        <end position="254"/>
    </location>
</feature>
<gene>
    <name evidence="4" type="ORF">PTQ40_13335</name>
</gene>
<dbReference type="RefSeq" id="WP_038424619.1">
    <property type="nucleotide sequence ID" value="NZ_CABGWH010000007.1"/>
</dbReference>
<evidence type="ECO:0000313" key="5">
    <source>
        <dbReference type="Proteomes" id="UP001249822"/>
    </source>
</evidence>
<evidence type="ECO:0000313" key="4">
    <source>
        <dbReference type="EMBL" id="MDS7899966.1"/>
    </source>
</evidence>
<dbReference type="Proteomes" id="UP001249822">
    <property type="component" value="Unassembled WGS sequence"/>
</dbReference>
<comment type="caution">
    <text evidence="4">The sequence shown here is derived from an EMBL/GenBank/DDBJ whole genome shotgun (WGS) entry which is preliminary data.</text>
</comment>
<keyword evidence="2" id="KW-0812">Transmembrane</keyword>
<dbReference type="EMBL" id="JAQSKY010000010">
    <property type="protein sequence ID" value="MDS7899966.1"/>
    <property type="molecule type" value="Genomic_DNA"/>
</dbReference>
<dbReference type="Pfam" id="PF20455">
    <property type="entry name" value="DUF6708"/>
    <property type="match status" value="1"/>
</dbReference>
<accession>A0AB35PWB1</accession>
<sequence>MPENNQPQLVPPQLIWLNTKNTIWMEIPRYEGVVWGGMIFGGVITLAATLFIMVISFFVMGDIIDNLGFSVDGTGLMMLFFLINYSLLSLVILFLKVYFFEPRDQPVRLNSTRQIIYTFDYKRKWWNPWARWPATVKAYHWADIHGEMRFSSDRYTGGFQLFAYVCQPGTLNVVERFQIASGTPAQLQQLWSYLCLYMKDEPVPDEAVNKGRPDFWCPRKADKWPAEMERESTTAPDRELSALRACSEPSDKTS</sequence>
<keyword evidence="2" id="KW-0472">Membrane</keyword>
<evidence type="ECO:0000256" key="2">
    <source>
        <dbReference type="SAM" id="Phobius"/>
    </source>
</evidence>
<proteinExistence type="predicted"/>
<reference evidence="4" key="1">
    <citation type="journal article" date="2023" name="Front. Microbiol.">
        <title>Genomic characterization of carbapenem-resistant Klebsiella oxytoca complex in China: a multi-center study.</title>
        <authorList>
            <person name="Wan W."/>
            <person name="Yang X."/>
            <person name="Yu H."/>
            <person name="Wang M."/>
            <person name="Jia W."/>
            <person name="Huang B."/>
            <person name="Qu F."/>
            <person name="Shan B."/>
            <person name="Tang Y.W."/>
            <person name="Chen L."/>
            <person name="Du H."/>
        </authorList>
    </citation>
    <scope>NUCLEOTIDE SEQUENCE</scope>
    <source>
        <strain evidence="4">HD1688</strain>
    </source>
</reference>
<keyword evidence="2" id="KW-1133">Transmembrane helix</keyword>